<evidence type="ECO:0000313" key="2">
    <source>
        <dbReference type="EMBL" id="GMA85596.1"/>
    </source>
</evidence>
<accession>A0ABQ6JFN6</accession>
<dbReference type="Proteomes" id="UP001157017">
    <property type="component" value="Unassembled WGS sequence"/>
</dbReference>
<evidence type="ECO:0000313" key="3">
    <source>
        <dbReference type="Proteomes" id="UP001157017"/>
    </source>
</evidence>
<gene>
    <name evidence="2" type="ORF">GCM10025868_08460</name>
</gene>
<feature type="domain" description="Mg chelatase-related protein C-terminal" evidence="1">
    <location>
        <begin position="3"/>
        <end position="50"/>
    </location>
</feature>
<proteinExistence type="predicted"/>
<evidence type="ECO:0000259" key="1">
    <source>
        <dbReference type="Pfam" id="PF13335"/>
    </source>
</evidence>
<dbReference type="InterPro" id="IPR025158">
    <property type="entry name" value="Mg_chelat-rel_C"/>
</dbReference>
<sequence length="57" mass="5948">MTSLLDGALERGTLSVRGYDRVLRIAWTVTDLRGGTAPTADDVGAAFSLRNPTGLAA</sequence>
<protein>
    <recommendedName>
        <fullName evidence="1">Mg chelatase-related protein C-terminal domain-containing protein</fullName>
    </recommendedName>
</protein>
<reference evidence="3" key="1">
    <citation type="journal article" date="2019" name="Int. J. Syst. Evol. Microbiol.">
        <title>The Global Catalogue of Microorganisms (GCM) 10K type strain sequencing project: providing services to taxonomists for standard genome sequencing and annotation.</title>
        <authorList>
            <consortium name="The Broad Institute Genomics Platform"/>
            <consortium name="The Broad Institute Genome Sequencing Center for Infectious Disease"/>
            <person name="Wu L."/>
            <person name="Ma J."/>
        </authorList>
    </citation>
    <scope>NUCLEOTIDE SEQUENCE [LARGE SCALE GENOMIC DNA]</scope>
    <source>
        <strain evidence="3">NBRC 108730</strain>
    </source>
</reference>
<dbReference type="EMBL" id="BSUZ01000001">
    <property type="protein sequence ID" value="GMA85596.1"/>
    <property type="molecule type" value="Genomic_DNA"/>
</dbReference>
<keyword evidence="3" id="KW-1185">Reference proteome</keyword>
<dbReference type="Pfam" id="PF13335">
    <property type="entry name" value="Mg_chelatase_C"/>
    <property type="match status" value="1"/>
</dbReference>
<comment type="caution">
    <text evidence="2">The sequence shown here is derived from an EMBL/GenBank/DDBJ whole genome shotgun (WGS) entry which is preliminary data.</text>
</comment>
<name>A0ABQ6JFN6_9ACTN</name>
<organism evidence="2 3">
    <name type="scientific">Angustibacter aerolatus</name>
    <dbReference type="NCBI Taxonomy" id="1162965"/>
    <lineage>
        <taxon>Bacteria</taxon>
        <taxon>Bacillati</taxon>
        <taxon>Actinomycetota</taxon>
        <taxon>Actinomycetes</taxon>
        <taxon>Kineosporiales</taxon>
        <taxon>Kineosporiaceae</taxon>
    </lineage>
</organism>